<accession>A0A166CYA2</accession>
<feature type="compositionally biased region" description="Polar residues" evidence="1">
    <location>
        <begin position="172"/>
        <end position="194"/>
    </location>
</feature>
<feature type="region of interest" description="Disordered" evidence="1">
    <location>
        <begin position="112"/>
        <end position="222"/>
    </location>
</feature>
<sequence>MVSVEAQTAIRRLCRPSVRLVNRPGIVEYLDDNRSGRRPGQGGGLWFKQEASRSGIQGGSKGPGVPDIPLDPQPAVVSYHGQVLVFASEEHYQSDAVKRLCVQYDPIPLHDEKVSKKKKHGLNNAGSKSAPIELNVHSDTTPPPIPVRRPVAAAVSDASGPGPSQRPPAQCSLDSQAVRPQSNRAASSCHSTNAAAPREDEDRVPYDIDLDPDSPYNLRDHYPPPTLACEPVLFSPLKVPDELLVRK</sequence>
<evidence type="ECO:0000256" key="1">
    <source>
        <dbReference type="SAM" id="MobiDB-lite"/>
    </source>
</evidence>
<dbReference type="Proteomes" id="UP000076532">
    <property type="component" value="Unassembled WGS sequence"/>
</dbReference>
<evidence type="ECO:0000313" key="3">
    <source>
        <dbReference type="Proteomes" id="UP000076532"/>
    </source>
</evidence>
<reference evidence="2 3" key="1">
    <citation type="journal article" date="2016" name="Mol. Biol. Evol.">
        <title>Comparative Genomics of Early-Diverging Mushroom-Forming Fungi Provides Insights into the Origins of Lignocellulose Decay Capabilities.</title>
        <authorList>
            <person name="Nagy L.G."/>
            <person name="Riley R."/>
            <person name="Tritt A."/>
            <person name="Adam C."/>
            <person name="Daum C."/>
            <person name="Floudas D."/>
            <person name="Sun H."/>
            <person name="Yadav J.S."/>
            <person name="Pangilinan J."/>
            <person name="Larsson K.H."/>
            <person name="Matsuura K."/>
            <person name="Barry K."/>
            <person name="Labutti K."/>
            <person name="Kuo R."/>
            <person name="Ohm R.A."/>
            <person name="Bhattacharya S.S."/>
            <person name="Shirouzu T."/>
            <person name="Yoshinaga Y."/>
            <person name="Martin F.M."/>
            <person name="Grigoriev I.V."/>
            <person name="Hibbett D.S."/>
        </authorList>
    </citation>
    <scope>NUCLEOTIDE SEQUENCE [LARGE SCALE GENOMIC DNA]</scope>
    <source>
        <strain evidence="2 3">CBS 109695</strain>
    </source>
</reference>
<name>A0A166CYA2_9AGAM</name>
<feature type="compositionally biased region" description="Basic and acidic residues" evidence="1">
    <location>
        <begin position="197"/>
        <end position="206"/>
    </location>
</feature>
<dbReference type="EMBL" id="KV417622">
    <property type="protein sequence ID" value="KZP14125.1"/>
    <property type="molecule type" value="Genomic_DNA"/>
</dbReference>
<organism evidence="2 3">
    <name type="scientific">Athelia psychrophila</name>
    <dbReference type="NCBI Taxonomy" id="1759441"/>
    <lineage>
        <taxon>Eukaryota</taxon>
        <taxon>Fungi</taxon>
        <taxon>Dikarya</taxon>
        <taxon>Basidiomycota</taxon>
        <taxon>Agaricomycotina</taxon>
        <taxon>Agaricomycetes</taxon>
        <taxon>Agaricomycetidae</taxon>
        <taxon>Atheliales</taxon>
        <taxon>Atheliaceae</taxon>
        <taxon>Athelia</taxon>
    </lineage>
</organism>
<gene>
    <name evidence="2" type="ORF">FIBSPDRAFT_896856</name>
</gene>
<keyword evidence="3" id="KW-1185">Reference proteome</keyword>
<dbReference type="AlphaFoldDB" id="A0A166CYA2"/>
<protein>
    <submittedName>
        <fullName evidence="2">Uncharacterized protein</fullName>
    </submittedName>
</protein>
<evidence type="ECO:0000313" key="2">
    <source>
        <dbReference type="EMBL" id="KZP14125.1"/>
    </source>
</evidence>
<proteinExistence type="predicted"/>